<reference evidence="8" key="1">
    <citation type="submission" date="2017-02" db="UniProtKB">
        <authorList>
            <consortium name="WormBaseParasite"/>
        </authorList>
    </citation>
    <scope>IDENTIFICATION</scope>
</reference>
<evidence type="ECO:0000313" key="6">
    <source>
        <dbReference type="EMBL" id="VDM18340.1"/>
    </source>
</evidence>
<evidence type="ECO:0000256" key="3">
    <source>
        <dbReference type="ARBA" id="ARBA00022824"/>
    </source>
</evidence>
<evidence type="ECO:0000256" key="2">
    <source>
        <dbReference type="ARBA" id="ARBA00022741"/>
    </source>
</evidence>
<keyword evidence="4 5" id="KW-0067">ATP-binding</keyword>
<proteinExistence type="inferred from homology"/>
<dbReference type="AlphaFoldDB" id="A0A0R3WLM5"/>
<dbReference type="GO" id="GO:0005524">
    <property type="term" value="F:ATP binding"/>
    <property type="evidence" value="ECO:0007669"/>
    <property type="project" value="UniProtKB-KW"/>
</dbReference>
<dbReference type="SUPFAM" id="SSF100920">
    <property type="entry name" value="Heat shock protein 70kD (HSP70), peptide-binding domain"/>
    <property type="match status" value="1"/>
</dbReference>
<evidence type="ECO:0000313" key="7">
    <source>
        <dbReference type="Proteomes" id="UP000274429"/>
    </source>
</evidence>
<accession>A0A0R3WLM5</accession>
<dbReference type="FunFam" id="3.30.30.30:FF:000005">
    <property type="entry name" value="Heat shock protein ssb1"/>
    <property type="match status" value="1"/>
</dbReference>
<dbReference type="FunFam" id="3.30.420.40:FF:000026">
    <property type="entry name" value="Heat shock protein 70"/>
    <property type="match status" value="1"/>
</dbReference>
<dbReference type="FunFam" id="2.60.34.10:FF:000002">
    <property type="entry name" value="Heat shock 70 kDa"/>
    <property type="match status" value="1"/>
</dbReference>
<dbReference type="InterPro" id="IPR029047">
    <property type="entry name" value="HSP70_peptide-bd_sf"/>
</dbReference>
<dbReference type="InterPro" id="IPR029048">
    <property type="entry name" value="HSP70_C_sf"/>
</dbReference>
<dbReference type="InterPro" id="IPR013126">
    <property type="entry name" value="Hsp_70_fam"/>
</dbReference>
<keyword evidence="7" id="KW-1185">Reference proteome</keyword>
<protein>
    <submittedName>
        <fullName evidence="8">Heat shock protein 70</fullName>
    </submittedName>
</protein>
<dbReference type="NCBIfam" id="NF001413">
    <property type="entry name" value="PRK00290.1"/>
    <property type="match status" value="1"/>
</dbReference>
<dbReference type="InterPro" id="IPR018181">
    <property type="entry name" value="Heat_shock_70_CS"/>
</dbReference>
<dbReference type="WBParaSite" id="TTAC_0000166301-mRNA-1">
    <property type="protein sequence ID" value="TTAC_0000166301-mRNA-1"/>
    <property type="gene ID" value="TTAC_0000166301"/>
</dbReference>
<dbReference type="PANTHER" id="PTHR19375">
    <property type="entry name" value="HEAT SHOCK PROTEIN 70KDA"/>
    <property type="match status" value="1"/>
</dbReference>
<evidence type="ECO:0000256" key="4">
    <source>
        <dbReference type="ARBA" id="ARBA00022840"/>
    </source>
</evidence>
<keyword evidence="2 5" id="KW-0547">Nucleotide-binding</keyword>
<evidence type="ECO:0000256" key="5">
    <source>
        <dbReference type="RuleBase" id="RU003322"/>
    </source>
</evidence>
<dbReference type="Gene3D" id="3.90.640.10">
    <property type="entry name" value="Actin, Chain A, domain 4"/>
    <property type="match status" value="1"/>
</dbReference>
<dbReference type="Gene3D" id="3.30.420.40">
    <property type="match status" value="2"/>
</dbReference>
<dbReference type="OrthoDB" id="6234667at2759"/>
<sequence>MPAIGIDLGTIFSCVGVFECERVEIIANEQGNRITPSYVAFTEKECLVGDAAMKQAAMNATNTVFDVKRLMGCRFNDEAVQECIKHWPFKVVDVDGVLKVEVQFRGETKHYCPEEISAMVLSKMRSIAKRYLCEDVTDAVITVPAYFNVNQRRATIDAGKLAGLRVMRLINEPTAAAIAYGIDRRSEKRRNVLILDLGGGTLDVSILSVENGKFDVKAVGGDTHLGGQDFDSRVVNHCLKIFTKDHPGRELESNAKAMSRLRKACEEAKRTLCSAQYTNVSVESMCGDIDFDLRITRARFEELCADLFTRTMDAVKRALDDANVDKADLQEIVLVGGSTRMPRVEKMLKEYFGDIKVNNSIDADQAVAYGAALMASKLAGVKSDKVEDLMLLDVTPLSLGMETTGGIMTTLIKRNTKIPTKRTKFFSTCVDNQSTVLVQVYEGERAMAKDNNLLGKFQLTSIPPAPRGKPQIEVTFEVDVNGVLKVSAVDKGTGKQNNITIDDTGRLSEEEIERMLNDAEQFKQVDEMERDRMEAKIKLEKYIFSIISEVDTKEVRRVSSDEHVEKVLEECNAVLQWADADQDATKEDYEQKRKELETIRTIKSHL</sequence>
<dbReference type="STRING" id="6205.A0A0R3WLM5"/>
<dbReference type="PROSITE" id="PS01036">
    <property type="entry name" value="HSP70_3"/>
    <property type="match status" value="1"/>
</dbReference>
<comment type="similarity">
    <text evidence="1 5">Belongs to the heat shock protein 70 family.</text>
</comment>
<evidence type="ECO:0000313" key="8">
    <source>
        <dbReference type="WBParaSite" id="TTAC_0000166301-mRNA-1"/>
    </source>
</evidence>
<dbReference type="PRINTS" id="PR00301">
    <property type="entry name" value="HEATSHOCK70"/>
</dbReference>
<gene>
    <name evidence="6" type="ORF">TTAC_LOCUS1650</name>
</gene>
<dbReference type="PROSITE" id="PS00329">
    <property type="entry name" value="HSP70_2"/>
    <property type="match status" value="1"/>
</dbReference>
<dbReference type="EMBL" id="UYWX01000427">
    <property type="protein sequence ID" value="VDM18340.1"/>
    <property type="molecule type" value="Genomic_DNA"/>
</dbReference>
<dbReference type="Gene3D" id="1.20.1270.10">
    <property type="match status" value="1"/>
</dbReference>
<dbReference type="SUPFAM" id="SSF53067">
    <property type="entry name" value="Actin-like ATPase domain"/>
    <property type="match status" value="2"/>
</dbReference>
<evidence type="ECO:0000256" key="1">
    <source>
        <dbReference type="ARBA" id="ARBA00007381"/>
    </source>
</evidence>
<dbReference type="SUPFAM" id="SSF100934">
    <property type="entry name" value="Heat shock protein 70kD (HSP70), C-terminal subdomain"/>
    <property type="match status" value="1"/>
</dbReference>
<dbReference type="FunFam" id="3.90.640.10:FF:000002">
    <property type="entry name" value="Heat shock 70 kDa"/>
    <property type="match status" value="1"/>
</dbReference>
<dbReference type="InterPro" id="IPR043129">
    <property type="entry name" value="ATPase_NBD"/>
</dbReference>
<name>A0A0R3WLM5_HYDTA</name>
<dbReference type="Pfam" id="PF00012">
    <property type="entry name" value="HSP70"/>
    <property type="match status" value="1"/>
</dbReference>
<dbReference type="Proteomes" id="UP000274429">
    <property type="component" value="Unassembled WGS sequence"/>
</dbReference>
<dbReference type="GO" id="GO:0140662">
    <property type="term" value="F:ATP-dependent protein folding chaperone"/>
    <property type="evidence" value="ECO:0007669"/>
    <property type="project" value="InterPro"/>
</dbReference>
<dbReference type="CDD" id="cd24028">
    <property type="entry name" value="ASKHA_NBD_HSP70_HSPA1-like"/>
    <property type="match status" value="1"/>
</dbReference>
<reference evidence="6 7" key="2">
    <citation type="submission" date="2018-11" db="EMBL/GenBank/DDBJ databases">
        <authorList>
            <consortium name="Pathogen Informatics"/>
        </authorList>
    </citation>
    <scope>NUCLEOTIDE SEQUENCE [LARGE SCALE GENOMIC DNA]</scope>
</reference>
<keyword evidence="3" id="KW-0256">Endoplasmic reticulum</keyword>
<dbReference type="Gene3D" id="3.30.30.30">
    <property type="match status" value="1"/>
</dbReference>
<dbReference type="Gene3D" id="2.60.34.10">
    <property type="entry name" value="Substrate Binding Domain Of DNAk, Chain A, domain 1"/>
    <property type="match status" value="1"/>
</dbReference>
<organism evidence="8">
    <name type="scientific">Hydatigena taeniaeformis</name>
    <name type="common">Feline tapeworm</name>
    <name type="synonym">Taenia taeniaeformis</name>
    <dbReference type="NCBI Taxonomy" id="6205"/>
    <lineage>
        <taxon>Eukaryota</taxon>
        <taxon>Metazoa</taxon>
        <taxon>Spiralia</taxon>
        <taxon>Lophotrochozoa</taxon>
        <taxon>Platyhelminthes</taxon>
        <taxon>Cestoda</taxon>
        <taxon>Eucestoda</taxon>
        <taxon>Cyclophyllidea</taxon>
        <taxon>Taeniidae</taxon>
        <taxon>Hydatigera</taxon>
    </lineage>
</organism>